<dbReference type="PANTHER" id="PTHR42885">
    <property type="entry name" value="HISTIDINOL-PHOSPHATE AMINOTRANSFERASE-RELATED"/>
    <property type="match status" value="1"/>
</dbReference>
<evidence type="ECO:0000259" key="3">
    <source>
        <dbReference type="Pfam" id="PF00155"/>
    </source>
</evidence>
<dbReference type="GO" id="GO:0008483">
    <property type="term" value="F:transaminase activity"/>
    <property type="evidence" value="ECO:0007669"/>
    <property type="project" value="UniProtKB-KW"/>
</dbReference>
<keyword evidence="4" id="KW-0808">Transferase</keyword>
<evidence type="ECO:0000256" key="1">
    <source>
        <dbReference type="ARBA" id="ARBA00001933"/>
    </source>
</evidence>
<dbReference type="InterPro" id="IPR015424">
    <property type="entry name" value="PyrdxlP-dep_Trfase"/>
</dbReference>
<proteinExistence type="predicted"/>
<comment type="cofactor">
    <cofactor evidence="1">
        <name>pyridoxal 5'-phosphate</name>
        <dbReference type="ChEBI" id="CHEBI:597326"/>
    </cofactor>
</comment>
<protein>
    <submittedName>
        <fullName evidence="4">Aminotransferase class I and II</fullName>
    </submittedName>
</protein>
<sequence>MSITPRKALQDVPRIIHGGLHGGSSRLLDFSVNLNPFPIPRVIRRAVIRGIRHAYPDTAAALLVDALSTHLCVPSDWLMALNGTSEGILLLSLCYLSPGDSVLIVSPTYQEYERAALLMEARVHHHRLEETHLFVLQPERLEDDIRRIRPRLLWIGSPNNPTATHLSPKQVREVLSVCESTGTLFILDEAYANFLPSGPLSPLQPFVRSGHLAVLRSMTKDYLLTPLRLGYIVAHPDIISTLRKAQPPWSVNTPAQEAGRAAIRITDVFTRQWRATHNLARDLRHAIESLGYPTIPSECNFFLTRVGDSSGITAALQEHGVLVRDCSSFGLPSYIRIGTRTARDNARLLRALRHVGRKRL</sequence>
<dbReference type="AlphaFoldDB" id="G0GCX5"/>
<dbReference type="STRING" id="869211.Spith_0995"/>
<dbReference type="SUPFAM" id="SSF53383">
    <property type="entry name" value="PLP-dependent transferases"/>
    <property type="match status" value="1"/>
</dbReference>
<organism evidence="4 5">
    <name type="scientific">Winmispira thermophila (strain ATCC 700085 / DSM 6578 / Z-1203)</name>
    <name type="common">Spirochaeta thermophila</name>
    <dbReference type="NCBI Taxonomy" id="869211"/>
    <lineage>
        <taxon>Bacteria</taxon>
        <taxon>Pseudomonadati</taxon>
        <taxon>Spirochaetota</taxon>
        <taxon>Spirochaetia</taxon>
        <taxon>Winmispirales</taxon>
        <taxon>Winmispiraceae</taxon>
        <taxon>Winmispira</taxon>
    </lineage>
</organism>
<dbReference type="OrthoDB" id="9813612at2"/>
<dbReference type="KEGG" id="stq:Spith_0995"/>
<evidence type="ECO:0000313" key="4">
    <source>
        <dbReference type="EMBL" id="AEJ61267.1"/>
    </source>
</evidence>
<dbReference type="GO" id="GO:0030170">
    <property type="term" value="F:pyridoxal phosphate binding"/>
    <property type="evidence" value="ECO:0007669"/>
    <property type="project" value="InterPro"/>
</dbReference>
<dbReference type="Pfam" id="PF00155">
    <property type="entry name" value="Aminotran_1_2"/>
    <property type="match status" value="1"/>
</dbReference>
<reference evidence="4 5" key="1">
    <citation type="submission" date="2011-06" db="EMBL/GenBank/DDBJ databases">
        <title>The complete genome of Spirochaeta thermophila DSM 6578.</title>
        <authorList>
            <consortium name="US DOE Joint Genome Institute (JGI-PGF)"/>
            <person name="Lucas S."/>
            <person name="Lapidus A."/>
            <person name="Bruce D."/>
            <person name="Goodwin L."/>
            <person name="Pitluck S."/>
            <person name="Peters L."/>
            <person name="Kyrpides N."/>
            <person name="Mavromatis K."/>
            <person name="Ivanova N."/>
            <person name="Mikailova N."/>
            <person name="Pagani I."/>
            <person name="Chertkov O."/>
            <person name="Detter J.C."/>
            <person name="Tapia R."/>
            <person name="Han C."/>
            <person name="Land M."/>
            <person name="Hauser L."/>
            <person name="Markowitz V."/>
            <person name="Cheng J.-F."/>
            <person name="Hugenholtz P."/>
            <person name="Woyke T."/>
            <person name="Wu D."/>
            <person name="Spring S."/>
            <person name="Merkhoffer B."/>
            <person name="Schneider S."/>
            <person name="Klenk H.-P."/>
            <person name="Eisen J.A."/>
        </authorList>
    </citation>
    <scope>NUCLEOTIDE SEQUENCE [LARGE SCALE GENOMIC DNA]</scope>
    <source>
        <strain evidence="5">ATCC 700085 / DSM 6578 / Z-1203</strain>
    </source>
</reference>
<keyword evidence="5" id="KW-1185">Reference proteome</keyword>
<keyword evidence="4" id="KW-0032">Aminotransferase</keyword>
<evidence type="ECO:0000313" key="5">
    <source>
        <dbReference type="Proteomes" id="UP000007254"/>
    </source>
</evidence>
<dbReference type="RefSeq" id="WP_014624627.1">
    <property type="nucleotide sequence ID" value="NC_017583.1"/>
</dbReference>
<dbReference type="HOGENOM" id="CLU_017584_3_2_12"/>
<dbReference type="InterPro" id="IPR004839">
    <property type="entry name" value="Aminotransferase_I/II_large"/>
</dbReference>
<gene>
    <name evidence="4" type="ordered locus">Spith_0995</name>
</gene>
<feature type="domain" description="Aminotransferase class I/classII large" evidence="3">
    <location>
        <begin position="27"/>
        <end position="352"/>
    </location>
</feature>
<accession>G0GCX5</accession>
<dbReference type="EMBL" id="CP002903">
    <property type="protein sequence ID" value="AEJ61267.1"/>
    <property type="molecule type" value="Genomic_DNA"/>
</dbReference>
<keyword evidence="2" id="KW-0663">Pyridoxal phosphate</keyword>
<evidence type="ECO:0000256" key="2">
    <source>
        <dbReference type="ARBA" id="ARBA00022898"/>
    </source>
</evidence>
<name>G0GCX5_WINT7</name>
<dbReference type="Gene3D" id="3.40.640.10">
    <property type="entry name" value="Type I PLP-dependent aspartate aminotransferase-like (Major domain)"/>
    <property type="match status" value="1"/>
</dbReference>
<dbReference type="CDD" id="cd00609">
    <property type="entry name" value="AAT_like"/>
    <property type="match status" value="1"/>
</dbReference>
<dbReference type="InterPro" id="IPR015422">
    <property type="entry name" value="PyrdxlP-dep_Trfase_small"/>
</dbReference>
<dbReference type="Gene3D" id="3.90.1150.10">
    <property type="entry name" value="Aspartate Aminotransferase, domain 1"/>
    <property type="match status" value="1"/>
</dbReference>
<dbReference type="Proteomes" id="UP000007254">
    <property type="component" value="Chromosome"/>
</dbReference>
<dbReference type="InterPro" id="IPR015421">
    <property type="entry name" value="PyrdxlP-dep_Trfase_major"/>
</dbReference>
<dbReference type="PANTHER" id="PTHR42885:SF1">
    <property type="entry name" value="THREONINE-PHOSPHATE DECARBOXYLASE"/>
    <property type="match status" value="1"/>
</dbReference>